<gene>
    <name evidence="1" type="ORF">Goklo_029430</name>
</gene>
<dbReference type="AlphaFoldDB" id="A0A7J8WBD7"/>
<dbReference type="OrthoDB" id="10573769at2759"/>
<evidence type="ECO:0000313" key="1">
    <source>
        <dbReference type="EMBL" id="MBA0672336.1"/>
    </source>
</evidence>
<sequence length="83" mass="9149">MPWFVLPPLGSSNKDLEFQTLTQTDKFRVLNGGDEWGNDGGARMVRRCRVLLRWDDGCVGSGETMGVMGGCGGGLGKWSWRLE</sequence>
<dbReference type="EMBL" id="JABFAB010244429">
    <property type="protein sequence ID" value="MBA0672336.1"/>
    <property type="molecule type" value="Genomic_DNA"/>
</dbReference>
<protein>
    <submittedName>
        <fullName evidence="1">Uncharacterized protein</fullName>
    </submittedName>
</protein>
<organism evidence="1 2">
    <name type="scientific">Gossypium klotzschianum</name>
    <dbReference type="NCBI Taxonomy" id="34286"/>
    <lineage>
        <taxon>Eukaryota</taxon>
        <taxon>Viridiplantae</taxon>
        <taxon>Streptophyta</taxon>
        <taxon>Embryophyta</taxon>
        <taxon>Tracheophyta</taxon>
        <taxon>Spermatophyta</taxon>
        <taxon>Magnoliopsida</taxon>
        <taxon>eudicotyledons</taxon>
        <taxon>Gunneridae</taxon>
        <taxon>Pentapetalae</taxon>
        <taxon>rosids</taxon>
        <taxon>malvids</taxon>
        <taxon>Malvales</taxon>
        <taxon>Malvaceae</taxon>
        <taxon>Malvoideae</taxon>
        <taxon>Gossypium</taxon>
    </lineage>
</organism>
<comment type="caution">
    <text evidence="1">The sequence shown here is derived from an EMBL/GenBank/DDBJ whole genome shotgun (WGS) entry which is preliminary data.</text>
</comment>
<accession>A0A7J8WBD7</accession>
<reference evidence="1 2" key="1">
    <citation type="journal article" date="2019" name="Genome Biol. Evol.">
        <title>Insights into the evolution of the New World diploid cottons (Gossypium, subgenus Houzingenia) based on genome sequencing.</title>
        <authorList>
            <person name="Grover C.E."/>
            <person name="Arick M.A. 2nd"/>
            <person name="Thrash A."/>
            <person name="Conover J.L."/>
            <person name="Sanders W.S."/>
            <person name="Peterson D.G."/>
            <person name="Frelichowski J.E."/>
            <person name="Scheffler J.A."/>
            <person name="Scheffler B.E."/>
            <person name="Wendel J.F."/>
        </authorList>
    </citation>
    <scope>NUCLEOTIDE SEQUENCE [LARGE SCALE GENOMIC DNA]</scope>
    <source>
        <strain evidence="1">57</strain>
        <tissue evidence="1">Leaf</tissue>
    </source>
</reference>
<proteinExistence type="predicted"/>
<keyword evidence="2" id="KW-1185">Reference proteome</keyword>
<feature type="non-terminal residue" evidence="1">
    <location>
        <position position="1"/>
    </location>
</feature>
<evidence type="ECO:0000313" key="2">
    <source>
        <dbReference type="Proteomes" id="UP000593573"/>
    </source>
</evidence>
<name>A0A7J8WBD7_9ROSI</name>
<dbReference type="Proteomes" id="UP000593573">
    <property type="component" value="Unassembled WGS sequence"/>
</dbReference>